<dbReference type="Proteomes" id="UP000826300">
    <property type="component" value="Chromosome"/>
</dbReference>
<sequence>MGVSTASLSDAEVRPDRVEEQYRDWTVTCGPAASAATGACSMQQAVTDNATKAVVMRFVVEPAGQGAAPVASIIGPFGVDLAQGLDLSVDGGPVRDLAFRTCLQVGCIATLPLDDALSADLRRGTALVVSVWPSDNPTGTISLPVSLSGFGDALDRLQALSASQTP</sequence>
<dbReference type="AlphaFoldDB" id="A0A8G0ZX87"/>
<dbReference type="InterPro" id="IPR010642">
    <property type="entry name" value="Invasion_prot_B"/>
</dbReference>
<dbReference type="Pfam" id="PF06776">
    <property type="entry name" value="IalB"/>
    <property type="match status" value="1"/>
</dbReference>
<evidence type="ECO:0000313" key="2">
    <source>
        <dbReference type="Proteomes" id="UP000826300"/>
    </source>
</evidence>
<dbReference type="KEGG" id="nsm:JO391_02285"/>
<gene>
    <name evidence="1" type="ORF">JO391_02285</name>
</gene>
<name>A0A8G0ZX87_9RHOB</name>
<organism evidence="1 2">
    <name type="scientific">Neotabrizicola shimadae</name>
    <dbReference type="NCBI Taxonomy" id="2807096"/>
    <lineage>
        <taxon>Bacteria</taxon>
        <taxon>Pseudomonadati</taxon>
        <taxon>Pseudomonadota</taxon>
        <taxon>Alphaproteobacteria</taxon>
        <taxon>Rhodobacterales</taxon>
        <taxon>Paracoccaceae</taxon>
        <taxon>Neotabrizicola</taxon>
    </lineage>
</organism>
<dbReference type="InterPro" id="IPR038696">
    <property type="entry name" value="IalB_sf"/>
</dbReference>
<dbReference type="EMBL" id="CP069370">
    <property type="protein sequence ID" value="QYZ70380.1"/>
    <property type="molecule type" value="Genomic_DNA"/>
</dbReference>
<accession>A0A8G0ZX87</accession>
<evidence type="ECO:0000313" key="1">
    <source>
        <dbReference type="EMBL" id="QYZ70380.1"/>
    </source>
</evidence>
<dbReference type="Gene3D" id="2.60.40.1880">
    <property type="entry name" value="Invasion associated locus B (IalB) protein"/>
    <property type="match status" value="1"/>
</dbReference>
<dbReference type="RefSeq" id="WP_220662596.1">
    <property type="nucleotide sequence ID" value="NZ_CP069370.1"/>
</dbReference>
<protein>
    <submittedName>
        <fullName evidence="1">Invasion associated locus B family protein</fullName>
    </submittedName>
</protein>
<proteinExistence type="predicted"/>
<reference evidence="1" key="1">
    <citation type="submission" date="2021-02" db="EMBL/GenBank/DDBJ databases">
        <title>Rhodobacter shimadae sp. nov., an aerobic anoxygenic phototrophic bacterium isolated from a hot spring.</title>
        <authorList>
            <person name="Muramatsu S."/>
            <person name="Haruta S."/>
            <person name="Hirose S."/>
            <person name="Hanada S."/>
        </authorList>
    </citation>
    <scope>NUCLEOTIDE SEQUENCE</scope>
    <source>
        <strain evidence="1">N10</strain>
    </source>
</reference>
<keyword evidence="2" id="KW-1185">Reference proteome</keyword>